<protein>
    <submittedName>
        <fullName evidence="5">SDR family NAD(P)-dependent oxidoreductase</fullName>
    </submittedName>
</protein>
<dbReference type="Proteomes" id="UP000437736">
    <property type="component" value="Unassembled WGS sequence"/>
</dbReference>
<dbReference type="SMART" id="SM00822">
    <property type="entry name" value="PKS_KR"/>
    <property type="match status" value="1"/>
</dbReference>
<dbReference type="InterPro" id="IPR057326">
    <property type="entry name" value="KR_dom"/>
</dbReference>
<dbReference type="Pfam" id="PF00106">
    <property type="entry name" value="adh_short"/>
    <property type="match status" value="1"/>
</dbReference>
<dbReference type="PANTHER" id="PTHR44196:SF1">
    <property type="entry name" value="DEHYDROGENASE_REDUCTASE SDR FAMILY MEMBER 7B"/>
    <property type="match status" value="1"/>
</dbReference>
<dbReference type="EMBL" id="WJHE01001023">
    <property type="protein sequence ID" value="MST34471.1"/>
    <property type="molecule type" value="Genomic_DNA"/>
</dbReference>
<comment type="caution">
    <text evidence="5">The sequence shown here is derived from an EMBL/GenBank/DDBJ whole genome shotgun (WGS) entry which is preliminary data.</text>
</comment>
<dbReference type="SUPFAM" id="SSF51735">
    <property type="entry name" value="NAD(P)-binding Rossmann-fold domains"/>
    <property type="match status" value="1"/>
</dbReference>
<name>A0ABW9QXV0_9ACTN</name>
<organism evidence="5 6">
    <name type="scientific">Acidiferrimicrobium australe</name>
    <dbReference type="NCBI Taxonomy" id="2664430"/>
    <lineage>
        <taxon>Bacteria</taxon>
        <taxon>Bacillati</taxon>
        <taxon>Actinomycetota</taxon>
        <taxon>Acidimicrobiia</taxon>
        <taxon>Acidimicrobiales</taxon>
        <taxon>Acidimicrobiaceae</taxon>
        <taxon>Acidiferrimicrobium</taxon>
    </lineage>
</organism>
<dbReference type="PRINTS" id="PR00080">
    <property type="entry name" value="SDRFAMILY"/>
</dbReference>
<evidence type="ECO:0000313" key="5">
    <source>
        <dbReference type="EMBL" id="MST34471.1"/>
    </source>
</evidence>
<dbReference type="PROSITE" id="PS00061">
    <property type="entry name" value="ADH_SHORT"/>
    <property type="match status" value="1"/>
</dbReference>
<dbReference type="PRINTS" id="PR00081">
    <property type="entry name" value="GDHRDH"/>
</dbReference>
<reference evidence="5 6" key="1">
    <citation type="submission" date="2019-11" db="EMBL/GenBank/DDBJ databases">
        <title>Acidiferrimicrobium australis gen. nov., sp. nov., an acidophilic and obligately heterotrophic, member of the Actinobacteria that catalyses dissimilatory oxido- reduction of iron isolated from metal-rich acidic water in Chile.</title>
        <authorList>
            <person name="Gonzalez D."/>
            <person name="Huber K."/>
            <person name="Hedrich S."/>
            <person name="Rojas-Villalobos C."/>
            <person name="Quatrini R."/>
            <person name="Dinamarca M.A."/>
            <person name="Schwarz A."/>
            <person name="Canales C."/>
            <person name="Nancucheo I."/>
        </authorList>
    </citation>
    <scope>NUCLEOTIDE SEQUENCE [LARGE SCALE GENOMIC DNA]</scope>
    <source>
        <strain evidence="5 6">USS-CCA1</strain>
    </source>
</reference>
<evidence type="ECO:0000256" key="2">
    <source>
        <dbReference type="ARBA" id="ARBA00023002"/>
    </source>
</evidence>
<proteinExistence type="inferred from homology"/>
<dbReference type="InterPro" id="IPR002347">
    <property type="entry name" value="SDR_fam"/>
</dbReference>
<dbReference type="InterPro" id="IPR036291">
    <property type="entry name" value="NAD(P)-bd_dom_sf"/>
</dbReference>
<evidence type="ECO:0000259" key="4">
    <source>
        <dbReference type="SMART" id="SM00822"/>
    </source>
</evidence>
<dbReference type="Gene3D" id="3.40.50.720">
    <property type="entry name" value="NAD(P)-binding Rossmann-like Domain"/>
    <property type="match status" value="1"/>
</dbReference>
<gene>
    <name evidence="5" type="ORF">GHK86_17305</name>
</gene>
<dbReference type="PANTHER" id="PTHR44196">
    <property type="entry name" value="DEHYDROGENASE/REDUCTASE SDR FAMILY MEMBER 7B"/>
    <property type="match status" value="1"/>
</dbReference>
<accession>A0ABW9QXV0</accession>
<comment type="similarity">
    <text evidence="1 3">Belongs to the short-chain dehydrogenases/reductases (SDR) family.</text>
</comment>
<feature type="domain" description="Ketoreductase" evidence="4">
    <location>
        <begin position="9"/>
        <end position="187"/>
    </location>
</feature>
<keyword evidence="2" id="KW-0560">Oxidoreductase</keyword>
<evidence type="ECO:0000256" key="1">
    <source>
        <dbReference type="ARBA" id="ARBA00006484"/>
    </source>
</evidence>
<evidence type="ECO:0000256" key="3">
    <source>
        <dbReference type="RuleBase" id="RU000363"/>
    </source>
</evidence>
<evidence type="ECO:0000313" key="6">
    <source>
        <dbReference type="Proteomes" id="UP000437736"/>
    </source>
</evidence>
<sequence>MPDGPLAGARILVTGASSGIGEATARVLATRGARLAAAGRNRSALAELGEATGAQALPGDLLDPAEARATVRRALDALGGLDVVVSNAGIGWAGPFDEMTPADIDRLLDLNLRATAHLVHAALPALRHSGGRLVLVGSIAGMLGVPGEAWYSATKAGLAGFADALRAEVTPAGVGVTLVTPGVVATRFFDRRNRGYDRQRPRPVAAERLAEALVAAVEGGRDELVYPGWLRLPARLHGGLPGLYRALARRFASPPTALRSA</sequence>
<dbReference type="InterPro" id="IPR020904">
    <property type="entry name" value="Sc_DH/Rdtase_CS"/>
</dbReference>
<keyword evidence="6" id="KW-1185">Reference proteome</keyword>